<dbReference type="CDD" id="cd01118">
    <property type="entry name" value="ArsB_permease"/>
    <property type="match status" value="1"/>
</dbReference>
<keyword evidence="4 6" id="KW-1133">Transmembrane helix</keyword>
<evidence type="ECO:0000256" key="1">
    <source>
        <dbReference type="ARBA" id="ARBA00004651"/>
    </source>
</evidence>
<keyword evidence="5 6" id="KW-0472">Membrane</keyword>
<dbReference type="RefSeq" id="WP_132584787.1">
    <property type="nucleotide sequence ID" value="NZ_SMAJ01000017.1"/>
</dbReference>
<dbReference type="PANTHER" id="PTHR43302:SF5">
    <property type="entry name" value="TRANSPORTER ARSB-RELATED"/>
    <property type="match status" value="1"/>
</dbReference>
<dbReference type="AlphaFoldDB" id="A0A4R3LQG5"/>
<reference evidence="7 8" key="1">
    <citation type="submission" date="2019-03" db="EMBL/GenBank/DDBJ databases">
        <title>Genomic Encyclopedia of Type Strains, Phase IV (KMG-IV): sequencing the most valuable type-strain genomes for metagenomic binning, comparative biology and taxonomic classification.</title>
        <authorList>
            <person name="Goeker M."/>
        </authorList>
    </citation>
    <scope>NUCLEOTIDE SEQUENCE [LARGE SCALE GENOMIC DNA]</scope>
    <source>
        <strain evidence="7 8">DSM 24591</strain>
    </source>
</reference>
<dbReference type="GO" id="GO:0005886">
    <property type="term" value="C:plasma membrane"/>
    <property type="evidence" value="ECO:0007669"/>
    <property type="project" value="UniProtKB-SubCell"/>
</dbReference>
<feature type="transmembrane region" description="Helical" evidence="6">
    <location>
        <begin position="58"/>
        <end position="75"/>
    </location>
</feature>
<feature type="transmembrane region" description="Helical" evidence="6">
    <location>
        <begin position="180"/>
        <end position="203"/>
    </location>
</feature>
<accession>A0A4R3LQG5</accession>
<protein>
    <recommendedName>
        <fullName evidence="6">Arsenical pump membrane protein</fullName>
    </recommendedName>
</protein>
<feature type="transmembrane region" description="Helical" evidence="6">
    <location>
        <begin position="29"/>
        <end position="46"/>
    </location>
</feature>
<proteinExistence type="inferred from homology"/>
<feature type="transmembrane region" description="Helical" evidence="6">
    <location>
        <begin position="406"/>
        <end position="428"/>
    </location>
</feature>
<evidence type="ECO:0000256" key="3">
    <source>
        <dbReference type="ARBA" id="ARBA00022692"/>
    </source>
</evidence>
<dbReference type="InterPro" id="IPR000802">
    <property type="entry name" value="Arsenical_pump_ArsB"/>
</dbReference>
<evidence type="ECO:0000313" key="7">
    <source>
        <dbReference type="EMBL" id="TCT02743.1"/>
    </source>
</evidence>
<feature type="transmembrane region" description="Helical" evidence="6">
    <location>
        <begin position="251"/>
        <end position="270"/>
    </location>
</feature>
<dbReference type="OrthoDB" id="9774335at2"/>
<evidence type="ECO:0000256" key="2">
    <source>
        <dbReference type="ARBA" id="ARBA00022475"/>
    </source>
</evidence>
<feature type="transmembrane region" description="Helical" evidence="6">
    <location>
        <begin position="227"/>
        <end position="245"/>
    </location>
</feature>
<keyword evidence="8" id="KW-1185">Reference proteome</keyword>
<name>A0A4R3LQG5_9BURK</name>
<keyword evidence="2" id="KW-1003">Cell membrane</keyword>
<dbReference type="GO" id="GO:0008490">
    <property type="term" value="F:arsenite secondary active transmembrane transporter activity"/>
    <property type="evidence" value="ECO:0007669"/>
    <property type="project" value="TreeGrafter"/>
</dbReference>
<dbReference type="NCBIfam" id="NF011980">
    <property type="entry name" value="PRK15445.1"/>
    <property type="match status" value="1"/>
</dbReference>
<comment type="caution">
    <text evidence="7">The sequence shown here is derived from an EMBL/GenBank/DDBJ whole genome shotgun (WGS) entry which is preliminary data.</text>
</comment>
<evidence type="ECO:0000256" key="5">
    <source>
        <dbReference type="ARBA" id="ARBA00023136"/>
    </source>
</evidence>
<comment type="subcellular location">
    <subcellularLocation>
        <location evidence="1 6">Cell membrane</location>
        <topology evidence="1 6">Multi-pass membrane protein</topology>
    </subcellularLocation>
</comment>
<comment type="similarity">
    <text evidence="6">Belongs to the ArsB family.</text>
</comment>
<dbReference type="Proteomes" id="UP000295525">
    <property type="component" value="Unassembled WGS sequence"/>
</dbReference>
<feature type="transmembrane region" description="Helical" evidence="6">
    <location>
        <begin position="95"/>
        <end position="114"/>
    </location>
</feature>
<gene>
    <name evidence="7" type="ORF">EDC26_11717</name>
</gene>
<comment type="function">
    <text evidence="6">Involved in arsenical resistance. Thought to form the channel of an arsenite pump.</text>
</comment>
<dbReference type="NCBIfam" id="TIGR00935">
    <property type="entry name" value="2a45"/>
    <property type="match status" value="1"/>
</dbReference>
<dbReference type="GO" id="GO:0042960">
    <property type="term" value="F:antimonite secondary active transmembrane transporter activity"/>
    <property type="evidence" value="ECO:0007669"/>
    <property type="project" value="TreeGrafter"/>
</dbReference>
<dbReference type="PRINTS" id="PR00758">
    <property type="entry name" value="ARSENICPUMP"/>
</dbReference>
<keyword evidence="6" id="KW-0059">Arsenical resistance</keyword>
<keyword evidence="3 6" id="KW-0812">Transmembrane</keyword>
<dbReference type="PANTHER" id="PTHR43302">
    <property type="entry name" value="TRANSPORTER ARSB-RELATED"/>
    <property type="match status" value="1"/>
</dbReference>
<dbReference type="GO" id="GO:0046685">
    <property type="term" value="P:response to arsenic-containing substance"/>
    <property type="evidence" value="ECO:0007669"/>
    <property type="project" value="UniProtKB-KW"/>
</dbReference>
<dbReference type="Pfam" id="PF02040">
    <property type="entry name" value="ArsB"/>
    <property type="match status" value="1"/>
</dbReference>
<dbReference type="EMBL" id="SMAJ01000017">
    <property type="protein sequence ID" value="TCT02743.1"/>
    <property type="molecule type" value="Genomic_DNA"/>
</dbReference>
<feature type="transmembrane region" description="Helical" evidence="6">
    <location>
        <begin position="321"/>
        <end position="340"/>
    </location>
</feature>
<evidence type="ECO:0000313" key="8">
    <source>
        <dbReference type="Proteomes" id="UP000295525"/>
    </source>
</evidence>
<feature type="transmembrane region" description="Helical" evidence="6">
    <location>
        <begin position="282"/>
        <end position="301"/>
    </location>
</feature>
<evidence type="ECO:0000256" key="6">
    <source>
        <dbReference type="RuleBase" id="RU004993"/>
    </source>
</evidence>
<keyword evidence="6" id="KW-0813">Transport</keyword>
<feature type="transmembrane region" description="Helical" evidence="6">
    <location>
        <begin position="126"/>
        <end position="152"/>
    </location>
</feature>
<sequence>MPVIPAIAALVVFAGTLFLVIRQPRGLGIGWSALGGAAICLALGLIHRSDIAEIWRIVWNATATLIAIIITNTILDEAGFFKWFALHVVRWSRGSGMTLLILITLFGAGISGLLTNDGAALILTPIVIEILLALGFSGASLFAFVISAGFIADAASLPLSISNLVNILSADYFGIGFRSYAAVMVPVNAIAIVASLIVLGLYFKKDIPGRYPVSTLPDPAAGIRDRLTFHTGWVVLLLTLAGFFTLGRFSIPTSVIAGAGALVLLVVAGRNHIIGTRRLLRLAPWNVVFFSMGMYLIVLALRNAGLILWLSNLFQFFADSGLWMATLGTGVVAAFLSSITNNLPGVLLGMLSIQDSHAPDLVHQAMIYANIIGSDLGPKITPIGSLATLLWLHVLARRGIKIGWGAYFRTGIVLTVPVLLATLIALALRLQFIH</sequence>
<comment type="caution">
    <text evidence="6">Lacks conserved residue(s) required for the propagation of feature annotation.</text>
</comment>
<evidence type="ECO:0000256" key="4">
    <source>
        <dbReference type="ARBA" id="ARBA00022989"/>
    </source>
</evidence>
<organism evidence="7 8">
    <name type="scientific">Paralcaligenes ureilyticus</name>
    <dbReference type="NCBI Taxonomy" id="627131"/>
    <lineage>
        <taxon>Bacteria</taxon>
        <taxon>Pseudomonadati</taxon>
        <taxon>Pseudomonadota</taxon>
        <taxon>Betaproteobacteria</taxon>
        <taxon>Burkholderiales</taxon>
        <taxon>Alcaligenaceae</taxon>
        <taxon>Paralcaligenes</taxon>
    </lineage>
</organism>